<dbReference type="InterPro" id="IPR013087">
    <property type="entry name" value="Znf_C2H2_type"/>
</dbReference>
<evidence type="ECO:0000256" key="5">
    <source>
        <dbReference type="ARBA" id="ARBA00022833"/>
    </source>
</evidence>
<keyword evidence="6" id="KW-0805">Transcription regulation</keyword>
<dbReference type="AlphaFoldDB" id="A0A915DKR6"/>
<feature type="compositionally biased region" description="Basic and acidic residues" evidence="10">
    <location>
        <begin position="357"/>
        <end position="369"/>
    </location>
</feature>
<evidence type="ECO:0000256" key="3">
    <source>
        <dbReference type="ARBA" id="ARBA00022737"/>
    </source>
</evidence>
<keyword evidence="12" id="KW-1185">Reference proteome</keyword>
<name>A0A915DKR6_9BILA</name>
<feature type="compositionally biased region" description="Polar residues" evidence="10">
    <location>
        <begin position="310"/>
        <end position="328"/>
    </location>
</feature>
<dbReference type="WBParaSite" id="jg20611">
    <property type="protein sequence ID" value="jg20611"/>
    <property type="gene ID" value="jg20611"/>
</dbReference>
<evidence type="ECO:0000256" key="9">
    <source>
        <dbReference type="PROSITE-ProRule" id="PRU00042"/>
    </source>
</evidence>
<evidence type="ECO:0000256" key="4">
    <source>
        <dbReference type="ARBA" id="ARBA00022771"/>
    </source>
</evidence>
<protein>
    <submittedName>
        <fullName evidence="13">C2H2-type domain-containing protein</fullName>
    </submittedName>
</protein>
<evidence type="ECO:0000313" key="12">
    <source>
        <dbReference type="Proteomes" id="UP000887574"/>
    </source>
</evidence>
<dbReference type="PANTHER" id="PTHR16515">
    <property type="entry name" value="PR DOMAIN ZINC FINGER PROTEIN"/>
    <property type="match status" value="1"/>
</dbReference>
<feature type="region of interest" description="Disordered" evidence="10">
    <location>
        <begin position="452"/>
        <end position="489"/>
    </location>
</feature>
<keyword evidence="5" id="KW-0862">Zinc</keyword>
<evidence type="ECO:0000313" key="13">
    <source>
        <dbReference type="WBParaSite" id="jg20611"/>
    </source>
</evidence>
<dbReference type="Gene3D" id="3.30.160.60">
    <property type="entry name" value="Classic Zinc Finger"/>
    <property type="match status" value="3"/>
</dbReference>
<feature type="region of interest" description="Disordered" evidence="10">
    <location>
        <begin position="310"/>
        <end position="395"/>
    </location>
</feature>
<proteinExistence type="predicted"/>
<dbReference type="GO" id="GO:0005634">
    <property type="term" value="C:nucleus"/>
    <property type="evidence" value="ECO:0007669"/>
    <property type="project" value="UniProtKB-SubCell"/>
</dbReference>
<evidence type="ECO:0000256" key="1">
    <source>
        <dbReference type="ARBA" id="ARBA00004123"/>
    </source>
</evidence>
<dbReference type="FunFam" id="3.30.160.60:FF:000404">
    <property type="entry name" value="POZ-, AT hook-, and zinc finger-containing protein 1"/>
    <property type="match status" value="1"/>
</dbReference>
<sequence>MNVLQKLSRKEADRLTMCCQCEWSQFRGRTGFQQHGLHFAGFKHSRFAKSSNECWHATFSNKEYGRDEKFAQAPESPSFSKNKNINNLNLNLSPVANSSTFSFSKSPPALKPCSCHMANLPRYHSSRQCNYGRVTKNPAITTSFARTSVAQQDTAYISVQTTSNNLTTMLKAPPLICEQGPSTPASPTTPNKKRPCPLSVDALQRFDLLSPNYQPNHYMSSMDSKLSPLSISISHRDSLTTGLAGLNTGQSLSAANWAVFRDFAQAQARVNRTHSSHSDYGGEEMVDTVPNLSPLPSSLHFSFEQIQRSRSSMSNRCQSNDISNSKSPCSRRKTKHHLYRNNRHYKNKDSGSQQKSLDQEARERSRSEADMLINKCKRSLTNSNDEDEEMDDSIDQSTFSVPLRVSNSFTQHSNGGQYKKRLLQKYRSEQEKVLEKSGNKEENVNYLQLSNTSSKDQEDVGQSVSAQPSLQVSRQPTIEEPPPSPTFAELFHSRDLNKERQQQVEEWIRQQAAALETFRNSLVPLQQESNLLQVPNTTAVPLVPPNSMDHSLLNSSLHLLSPNPNQTLAPGPIKPATLWRRSRSESDVSTNQSPMPINDAAFISSRHRDRSASVNDENSKIHKCTLCPKSFGRSDMLTRHLRLHSGIKPYACQLCGQVFSRSDHLSTHQRTHTGEKPYRCPHCNYAASRRDMITRHMRTHLIDGLMNADGSPVAFTEVQAHELQIPPIGSYL</sequence>
<dbReference type="FunFam" id="3.30.160.60:FF:000395">
    <property type="entry name" value="zinc finger protein 513"/>
    <property type="match status" value="1"/>
</dbReference>
<keyword evidence="4 9" id="KW-0863">Zinc-finger</keyword>
<dbReference type="PANTHER" id="PTHR16515:SF66">
    <property type="entry name" value="C2H2-TYPE DOMAIN-CONTAINING PROTEIN"/>
    <property type="match status" value="1"/>
</dbReference>
<evidence type="ECO:0000256" key="6">
    <source>
        <dbReference type="ARBA" id="ARBA00023015"/>
    </source>
</evidence>
<accession>A0A915DKR6</accession>
<dbReference type="GO" id="GO:0010468">
    <property type="term" value="P:regulation of gene expression"/>
    <property type="evidence" value="ECO:0007669"/>
    <property type="project" value="TreeGrafter"/>
</dbReference>
<keyword evidence="3" id="KW-0677">Repeat</keyword>
<feature type="compositionally biased region" description="Basic residues" evidence="10">
    <location>
        <begin position="329"/>
        <end position="346"/>
    </location>
</feature>
<dbReference type="PROSITE" id="PS50157">
    <property type="entry name" value="ZINC_FINGER_C2H2_2"/>
    <property type="match status" value="3"/>
</dbReference>
<dbReference type="SUPFAM" id="SSF57667">
    <property type="entry name" value="beta-beta-alpha zinc fingers"/>
    <property type="match status" value="2"/>
</dbReference>
<keyword evidence="7" id="KW-0804">Transcription</keyword>
<dbReference type="PROSITE" id="PS00028">
    <property type="entry name" value="ZINC_FINGER_C2H2_1"/>
    <property type="match status" value="2"/>
</dbReference>
<evidence type="ECO:0000256" key="2">
    <source>
        <dbReference type="ARBA" id="ARBA00022723"/>
    </source>
</evidence>
<evidence type="ECO:0000259" key="11">
    <source>
        <dbReference type="PROSITE" id="PS50157"/>
    </source>
</evidence>
<comment type="subcellular location">
    <subcellularLocation>
        <location evidence="1">Nucleus</location>
    </subcellularLocation>
</comment>
<evidence type="ECO:0000256" key="10">
    <source>
        <dbReference type="SAM" id="MobiDB-lite"/>
    </source>
</evidence>
<dbReference type="Proteomes" id="UP000887574">
    <property type="component" value="Unplaced"/>
</dbReference>
<dbReference type="GO" id="GO:0008270">
    <property type="term" value="F:zinc ion binding"/>
    <property type="evidence" value="ECO:0007669"/>
    <property type="project" value="UniProtKB-KW"/>
</dbReference>
<evidence type="ECO:0000256" key="7">
    <source>
        <dbReference type="ARBA" id="ARBA00023163"/>
    </source>
</evidence>
<keyword evidence="2" id="KW-0479">Metal-binding</keyword>
<feature type="compositionally biased region" description="Polar residues" evidence="10">
    <location>
        <begin position="452"/>
        <end position="476"/>
    </location>
</feature>
<feature type="compositionally biased region" description="Acidic residues" evidence="10">
    <location>
        <begin position="384"/>
        <end position="394"/>
    </location>
</feature>
<organism evidence="12 13">
    <name type="scientific">Ditylenchus dipsaci</name>
    <dbReference type="NCBI Taxonomy" id="166011"/>
    <lineage>
        <taxon>Eukaryota</taxon>
        <taxon>Metazoa</taxon>
        <taxon>Ecdysozoa</taxon>
        <taxon>Nematoda</taxon>
        <taxon>Chromadorea</taxon>
        <taxon>Rhabditida</taxon>
        <taxon>Tylenchina</taxon>
        <taxon>Tylenchomorpha</taxon>
        <taxon>Sphaerularioidea</taxon>
        <taxon>Anguinidae</taxon>
        <taxon>Anguininae</taxon>
        <taxon>Ditylenchus</taxon>
    </lineage>
</organism>
<reference evidence="13" key="1">
    <citation type="submission" date="2022-11" db="UniProtKB">
        <authorList>
            <consortium name="WormBaseParasite"/>
        </authorList>
    </citation>
    <scope>IDENTIFICATION</scope>
</reference>
<dbReference type="SMART" id="SM00355">
    <property type="entry name" value="ZnF_C2H2"/>
    <property type="match status" value="3"/>
</dbReference>
<dbReference type="InterPro" id="IPR050331">
    <property type="entry name" value="Zinc_finger"/>
</dbReference>
<feature type="domain" description="C2H2-type" evidence="11">
    <location>
        <begin position="650"/>
        <end position="677"/>
    </location>
</feature>
<feature type="domain" description="C2H2-type" evidence="11">
    <location>
        <begin position="678"/>
        <end position="700"/>
    </location>
</feature>
<evidence type="ECO:0000256" key="8">
    <source>
        <dbReference type="ARBA" id="ARBA00023242"/>
    </source>
</evidence>
<feature type="domain" description="C2H2-type" evidence="11">
    <location>
        <begin position="622"/>
        <end position="649"/>
    </location>
</feature>
<dbReference type="Pfam" id="PF00096">
    <property type="entry name" value="zf-C2H2"/>
    <property type="match status" value="3"/>
</dbReference>
<dbReference type="InterPro" id="IPR036236">
    <property type="entry name" value="Znf_C2H2_sf"/>
</dbReference>
<keyword evidence="8" id="KW-0539">Nucleus</keyword>